<dbReference type="EMBL" id="SNSC02000013">
    <property type="protein sequence ID" value="TID19026.1"/>
    <property type="molecule type" value="Genomic_DNA"/>
</dbReference>
<evidence type="ECO:0000313" key="1">
    <source>
        <dbReference type="EMBL" id="TID19026.1"/>
    </source>
</evidence>
<name>A0A4Z1NTE2_9PEZI</name>
<keyword evidence="2" id="KW-1185">Reference proteome</keyword>
<dbReference type="AlphaFoldDB" id="A0A4Z1NTE2"/>
<accession>A0A4Z1NTE2</accession>
<gene>
    <name evidence="1" type="ORF">E6O75_ATG06147</name>
</gene>
<reference evidence="1 2" key="1">
    <citation type="submission" date="2019-04" db="EMBL/GenBank/DDBJ databases">
        <title>High contiguity whole genome sequence and gene annotation resource for two Venturia nashicola isolates.</title>
        <authorList>
            <person name="Prokchorchik M."/>
            <person name="Won K."/>
            <person name="Lee Y."/>
            <person name="Choi E.D."/>
            <person name="Segonzac C."/>
            <person name="Sohn K.H."/>
        </authorList>
    </citation>
    <scope>NUCLEOTIDE SEQUENCE [LARGE SCALE GENOMIC DNA]</scope>
    <source>
        <strain evidence="1 2">PRI2</strain>
    </source>
</reference>
<sequence length="68" mass="7625">MRVQFAMVNTTRKLLSVLFRNTIRASIGRVGDFPPAAMVQHVDEAARNDFEAGRNDFEAGGMILKQEE</sequence>
<protein>
    <submittedName>
        <fullName evidence="1">Uncharacterized protein</fullName>
    </submittedName>
</protein>
<comment type="caution">
    <text evidence="1">The sequence shown here is derived from an EMBL/GenBank/DDBJ whole genome shotgun (WGS) entry which is preliminary data.</text>
</comment>
<dbReference type="Proteomes" id="UP000298493">
    <property type="component" value="Unassembled WGS sequence"/>
</dbReference>
<organism evidence="1 2">
    <name type="scientific">Venturia nashicola</name>
    <dbReference type="NCBI Taxonomy" id="86259"/>
    <lineage>
        <taxon>Eukaryota</taxon>
        <taxon>Fungi</taxon>
        <taxon>Dikarya</taxon>
        <taxon>Ascomycota</taxon>
        <taxon>Pezizomycotina</taxon>
        <taxon>Dothideomycetes</taxon>
        <taxon>Pleosporomycetidae</taxon>
        <taxon>Venturiales</taxon>
        <taxon>Venturiaceae</taxon>
        <taxon>Venturia</taxon>
    </lineage>
</organism>
<proteinExistence type="predicted"/>
<evidence type="ECO:0000313" key="2">
    <source>
        <dbReference type="Proteomes" id="UP000298493"/>
    </source>
</evidence>